<comment type="subcellular location">
    <subcellularLocation>
        <location evidence="1">Membrane</location>
        <topology evidence="1">Multi-pass membrane protein</topology>
    </subcellularLocation>
</comment>
<dbReference type="Proteomes" id="UP001159427">
    <property type="component" value="Unassembled WGS sequence"/>
</dbReference>
<gene>
    <name evidence="11" type="ORF">PEVE_00007893</name>
</gene>
<keyword evidence="12" id="KW-1185">Reference proteome</keyword>
<feature type="transmembrane region" description="Helical" evidence="9">
    <location>
        <begin position="137"/>
        <end position="157"/>
    </location>
</feature>
<evidence type="ECO:0000256" key="4">
    <source>
        <dbReference type="ARBA" id="ARBA00022692"/>
    </source>
</evidence>
<proteinExistence type="inferred from homology"/>
<feature type="domain" description="Peptidase S54 rhomboid" evidence="10">
    <location>
        <begin position="67"/>
        <end position="211"/>
    </location>
</feature>
<keyword evidence="7 9" id="KW-0472">Membrane</keyword>
<evidence type="ECO:0000256" key="7">
    <source>
        <dbReference type="ARBA" id="ARBA00023136"/>
    </source>
</evidence>
<keyword evidence="3" id="KW-0645">Protease</keyword>
<keyword evidence="4 9" id="KW-0812">Transmembrane</keyword>
<comment type="similarity">
    <text evidence="2">Belongs to the peptidase S54 family.</text>
</comment>
<dbReference type="PROSITE" id="PS50330">
    <property type="entry name" value="UIM"/>
    <property type="match status" value="1"/>
</dbReference>
<keyword evidence="6 9" id="KW-1133">Transmembrane helix</keyword>
<name>A0ABN8M1T1_9CNID</name>
<dbReference type="EMBL" id="CALNXI010000153">
    <property type="protein sequence ID" value="CAH3020620.1"/>
    <property type="molecule type" value="Genomic_DNA"/>
</dbReference>
<evidence type="ECO:0000256" key="9">
    <source>
        <dbReference type="SAM" id="Phobius"/>
    </source>
</evidence>
<comment type="caution">
    <text evidence="11">The sequence shown here is derived from an EMBL/GenBank/DDBJ whole genome shotgun (WGS) entry which is preliminary data.</text>
</comment>
<organism evidence="11 12">
    <name type="scientific">Porites evermanni</name>
    <dbReference type="NCBI Taxonomy" id="104178"/>
    <lineage>
        <taxon>Eukaryota</taxon>
        <taxon>Metazoa</taxon>
        <taxon>Cnidaria</taxon>
        <taxon>Anthozoa</taxon>
        <taxon>Hexacorallia</taxon>
        <taxon>Scleractinia</taxon>
        <taxon>Fungiina</taxon>
        <taxon>Poritidae</taxon>
        <taxon>Porites</taxon>
    </lineage>
</organism>
<accession>A0ABN8M1T1</accession>
<feature type="compositionally biased region" description="Low complexity" evidence="8">
    <location>
        <begin position="309"/>
        <end position="318"/>
    </location>
</feature>
<evidence type="ECO:0000256" key="1">
    <source>
        <dbReference type="ARBA" id="ARBA00004141"/>
    </source>
</evidence>
<reference evidence="11 12" key="1">
    <citation type="submission" date="2022-05" db="EMBL/GenBank/DDBJ databases">
        <authorList>
            <consortium name="Genoscope - CEA"/>
            <person name="William W."/>
        </authorList>
    </citation>
    <scope>NUCLEOTIDE SEQUENCE [LARGE SCALE GENOMIC DNA]</scope>
</reference>
<evidence type="ECO:0000256" key="6">
    <source>
        <dbReference type="ARBA" id="ARBA00022989"/>
    </source>
</evidence>
<dbReference type="Pfam" id="PF01694">
    <property type="entry name" value="Rhomboid"/>
    <property type="match status" value="1"/>
</dbReference>
<dbReference type="InterPro" id="IPR022764">
    <property type="entry name" value="Peptidase_S54_rhomboid_dom"/>
</dbReference>
<evidence type="ECO:0000256" key="8">
    <source>
        <dbReference type="SAM" id="MobiDB-lite"/>
    </source>
</evidence>
<protein>
    <recommendedName>
        <fullName evidence="10">Peptidase S54 rhomboid domain-containing protein</fullName>
    </recommendedName>
</protein>
<feature type="region of interest" description="Disordered" evidence="8">
    <location>
        <begin position="240"/>
        <end position="260"/>
    </location>
</feature>
<dbReference type="SUPFAM" id="SSF144091">
    <property type="entry name" value="Rhomboid-like"/>
    <property type="match status" value="1"/>
</dbReference>
<dbReference type="PANTHER" id="PTHR43066">
    <property type="entry name" value="RHOMBOID-RELATED PROTEIN"/>
    <property type="match status" value="1"/>
</dbReference>
<sequence length="430" mass="47685">MYQRRRRGPGIGLLFLLSQLYNIGFNRIPPVTLSFIGINVAVYLGLLNDLPSLGNACVSAQHVWFNGEWKRLLFAAFYHLDDFHLYYNMASFVWKGISLEGRMGSSKFLYILAVFTVLTNVVLVGLDLALANITGNFSYISTCAAGFSGVIFALKVLTTYNLPSGVSMVMGMFPVPMRWACWAELVLIQLLLPNASFTGHLAGILVGLMYVKGPLKYIMDTVSGAGSGITRRMRQSYTYHAGTTGRRRYSTQSSDSEDEDLRQAIRASLRETHMNRPPSLDDYDPGIQSAIRESLDDAGGEPSRWSNNPGPQRRGPSSRSPPYPTGGYNSPGIGSSSHTPVYPTHQDSLYPRIPRNPSSYIDGQFSYPQPYPLQGEGLYPRVQPEPSAPPVEQGMNGYPGGTLPYPSGSRMPELDSVDEIRRRRIQRFEN</sequence>
<evidence type="ECO:0000256" key="3">
    <source>
        <dbReference type="ARBA" id="ARBA00022670"/>
    </source>
</evidence>
<evidence type="ECO:0000313" key="12">
    <source>
        <dbReference type="Proteomes" id="UP001159427"/>
    </source>
</evidence>
<dbReference type="PANTHER" id="PTHR43066:SF1">
    <property type="entry name" value="RHOMBOID PROTEIN 2"/>
    <property type="match status" value="1"/>
</dbReference>
<dbReference type="InterPro" id="IPR003903">
    <property type="entry name" value="UIM_dom"/>
</dbReference>
<evidence type="ECO:0000313" key="11">
    <source>
        <dbReference type="EMBL" id="CAH3020620.1"/>
    </source>
</evidence>
<dbReference type="InterPro" id="IPR035952">
    <property type="entry name" value="Rhomboid-like_sf"/>
</dbReference>
<feature type="region of interest" description="Disordered" evidence="8">
    <location>
        <begin position="295"/>
        <end position="418"/>
    </location>
</feature>
<evidence type="ECO:0000259" key="10">
    <source>
        <dbReference type="Pfam" id="PF01694"/>
    </source>
</evidence>
<evidence type="ECO:0000256" key="5">
    <source>
        <dbReference type="ARBA" id="ARBA00022801"/>
    </source>
</evidence>
<keyword evidence="5" id="KW-0378">Hydrolase</keyword>
<feature type="transmembrane region" description="Helical" evidence="9">
    <location>
        <begin position="194"/>
        <end position="211"/>
    </location>
</feature>
<feature type="transmembrane region" description="Helical" evidence="9">
    <location>
        <begin position="108"/>
        <end position="131"/>
    </location>
</feature>
<evidence type="ECO:0000256" key="2">
    <source>
        <dbReference type="ARBA" id="ARBA00009045"/>
    </source>
</evidence>
<dbReference type="SMART" id="SM00726">
    <property type="entry name" value="UIM"/>
    <property type="match status" value="2"/>
</dbReference>
<dbReference type="Gene3D" id="1.20.1540.10">
    <property type="entry name" value="Rhomboid-like"/>
    <property type="match status" value="1"/>
</dbReference>